<evidence type="ECO:0000259" key="8">
    <source>
        <dbReference type="PROSITE" id="PS50006"/>
    </source>
</evidence>
<evidence type="ECO:0000313" key="10">
    <source>
        <dbReference type="EMBL" id="ETW84274.1"/>
    </source>
</evidence>
<dbReference type="SUPFAM" id="SSF49879">
    <property type="entry name" value="SMAD/FHA domain"/>
    <property type="match status" value="1"/>
</dbReference>
<feature type="region of interest" description="Disordered" evidence="7">
    <location>
        <begin position="138"/>
        <end position="235"/>
    </location>
</feature>
<dbReference type="PANTHER" id="PTHR45881">
    <property type="entry name" value="CHECKPOINT SUPPRESSOR 1-LIKE, ISOFORM A-RELATED"/>
    <property type="match status" value="1"/>
</dbReference>
<dbReference type="Pfam" id="PF00250">
    <property type="entry name" value="Forkhead"/>
    <property type="match status" value="1"/>
</dbReference>
<dbReference type="PRINTS" id="PR00053">
    <property type="entry name" value="FORKHEAD"/>
</dbReference>
<dbReference type="STRING" id="747525.W4KEY6"/>
<dbReference type="RefSeq" id="XP_009543959.1">
    <property type="nucleotide sequence ID" value="XM_009545664.1"/>
</dbReference>
<dbReference type="eggNOG" id="KOG2294">
    <property type="taxonomic scope" value="Eukaryota"/>
</dbReference>
<dbReference type="InParanoid" id="W4KEY6"/>
<evidence type="ECO:0000256" key="1">
    <source>
        <dbReference type="ARBA" id="ARBA00004123"/>
    </source>
</evidence>
<dbReference type="CDD" id="cd22701">
    <property type="entry name" value="FHA_FKH1-like"/>
    <property type="match status" value="1"/>
</dbReference>
<sequence length="667" mass="70895">MDTRTASPPDAHTVSTVIGDPQFDHDSVPDKISAYYSLVFPNFTYYLQTLNVTIGRRCIPTSTASSSEQVQVDVDLGPLKSVSRLHAKIEYEEEEERFMLLVLGRNGAWVDGMWSGKGSKVPLSERSQIQIASRTFHFVLPPPPAPEDSPSPSSQSSVNRPRSPSVDITSISPPSSLQSNSPPAPISPTHKAPPLPDPPQLPNTNVIGKVKQPKKRKASDVDAQPRPKPEVMPPKPQFTYAQLCYRAIKALDGKATLQDIISWMMENYDWYRYNEKTGWEKSVRHNLSSNRAFRKMERSAGERGKGFYWTVAEDCEQMFEEQETKLSAAASGSAVNHPKQSGKKPKGGASLSEPPLKRSVRGEAKGAPLPPPLTSTPLAFKSVTPASAPSASTPAASAPVIKSEPSPAPPIPPPPQPHTGPDAPGNSTHAASPPPPPLAAAAASPNISSSIPPSGIPPIPASVIIPIIVGPVPASHPAASAPVPSTSNGSGISHLATPPIVLHENQLILNPAIFSHLTPEQLREIEALGAQKALEVLHGHIVRFLKERIKTEAARGRGRGRGKRALGGVGRGGKDGGAGAQGREEKKEKVPTSGLFTTEPLRMRKAQQPAASVQTAPPMSSLSQPTDIRPPSPILVVDDDPPEGPVPKRRRLDTLAASGIGSASAVA</sequence>
<feature type="region of interest" description="Disordered" evidence="7">
    <location>
        <begin position="323"/>
        <end position="446"/>
    </location>
</feature>
<feature type="domain" description="Fork-head" evidence="9">
    <location>
        <begin position="235"/>
        <end position="321"/>
    </location>
</feature>
<dbReference type="Pfam" id="PF00498">
    <property type="entry name" value="FHA"/>
    <property type="match status" value="1"/>
</dbReference>
<feature type="compositionally biased region" description="Polar residues" evidence="7">
    <location>
        <begin position="609"/>
        <end position="626"/>
    </location>
</feature>
<evidence type="ECO:0000256" key="4">
    <source>
        <dbReference type="ARBA" id="ARBA00023163"/>
    </source>
</evidence>
<reference evidence="10 11" key="1">
    <citation type="journal article" date="2012" name="New Phytol.">
        <title>Insight into trade-off between wood decay and parasitism from the genome of a fungal forest pathogen.</title>
        <authorList>
            <person name="Olson A."/>
            <person name="Aerts A."/>
            <person name="Asiegbu F."/>
            <person name="Belbahri L."/>
            <person name="Bouzid O."/>
            <person name="Broberg A."/>
            <person name="Canback B."/>
            <person name="Coutinho P.M."/>
            <person name="Cullen D."/>
            <person name="Dalman K."/>
            <person name="Deflorio G."/>
            <person name="van Diepen L.T."/>
            <person name="Dunand C."/>
            <person name="Duplessis S."/>
            <person name="Durling M."/>
            <person name="Gonthier P."/>
            <person name="Grimwood J."/>
            <person name="Fossdal C.G."/>
            <person name="Hansson D."/>
            <person name="Henrissat B."/>
            <person name="Hietala A."/>
            <person name="Himmelstrand K."/>
            <person name="Hoffmeister D."/>
            <person name="Hogberg N."/>
            <person name="James T.Y."/>
            <person name="Karlsson M."/>
            <person name="Kohler A."/>
            <person name="Kues U."/>
            <person name="Lee Y.H."/>
            <person name="Lin Y.C."/>
            <person name="Lind M."/>
            <person name="Lindquist E."/>
            <person name="Lombard V."/>
            <person name="Lucas S."/>
            <person name="Lunden K."/>
            <person name="Morin E."/>
            <person name="Murat C."/>
            <person name="Park J."/>
            <person name="Raffaello T."/>
            <person name="Rouze P."/>
            <person name="Salamov A."/>
            <person name="Schmutz J."/>
            <person name="Solheim H."/>
            <person name="Stahlberg J."/>
            <person name="Velez H."/>
            <person name="de Vries R.P."/>
            <person name="Wiebenga A."/>
            <person name="Woodward S."/>
            <person name="Yakovlev I."/>
            <person name="Garbelotto M."/>
            <person name="Martin F."/>
            <person name="Grigoriev I.V."/>
            <person name="Stenlid J."/>
        </authorList>
    </citation>
    <scope>NUCLEOTIDE SEQUENCE [LARGE SCALE GENOMIC DNA]</scope>
    <source>
        <strain evidence="10 11">TC 32-1</strain>
    </source>
</reference>
<dbReference type="AlphaFoldDB" id="W4KEY6"/>
<feature type="compositionally biased region" description="Gly residues" evidence="7">
    <location>
        <begin position="565"/>
        <end position="580"/>
    </location>
</feature>
<feature type="compositionally biased region" description="Pro residues" evidence="7">
    <location>
        <begin position="140"/>
        <end position="149"/>
    </location>
</feature>
<evidence type="ECO:0000313" key="11">
    <source>
        <dbReference type="Proteomes" id="UP000030671"/>
    </source>
</evidence>
<dbReference type="CDD" id="cd00059">
    <property type="entry name" value="FH_FOX"/>
    <property type="match status" value="1"/>
</dbReference>
<dbReference type="SMART" id="SM00339">
    <property type="entry name" value="FH"/>
    <property type="match status" value="1"/>
</dbReference>
<dbReference type="KEGG" id="hir:HETIRDRAFT_433176"/>
<dbReference type="InterPro" id="IPR001766">
    <property type="entry name" value="Fork_head_dom"/>
</dbReference>
<dbReference type="GO" id="GO:0005634">
    <property type="term" value="C:nucleus"/>
    <property type="evidence" value="ECO:0007669"/>
    <property type="project" value="UniProtKB-SubCell"/>
</dbReference>
<dbReference type="InterPro" id="IPR036388">
    <property type="entry name" value="WH-like_DNA-bd_sf"/>
</dbReference>
<keyword evidence="11" id="KW-1185">Reference proteome</keyword>
<dbReference type="PANTHER" id="PTHR45881:SF1">
    <property type="entry name" value="FORK HEAD PROTEIN HOMOLOG 2"/>
    <property type="match status" value="1"/>
</dbReference>
<dbReference type="SUPFAM" id="SSF46785">
    <property type="entry name" value="Winged helix' DNA-binding domain"/>
    <property type="match status" value="1"/>
</dbReference>
<feature type="region of interest" description="Disordered" evidence="7">
    <location>
        <begin position="555"/>
        <end position="667"/>
    </location>
</feature>
<dbReference type="Gene3D" id="2.60.200.20">
    <property type="match status" value="1"/>
</dbReference>
<dbReference type="Proteomes" id="UP000030671">
    <property type="component" value="Unassembled WGS sequence"/>
</dbReference>
<gene>
    <name evidence="10" type="ORF">HETIRDRAFT_433176</name>
</gene>
<proteinExistence type="predicted"/>
<evidence type="ECO:0000259" key="9">
    <source>
        <dbReference type="PROSITE" id="PS50039"/>
    </source>
</evidence>
<dbReference type="OrthoDB" id="5954824at2759"/>
<dbReference type="InterPro" id="IPR008984">
    <property type="entry name" value="SMAD_FHA_dom_sf"/>
</dbReference>
<keyword evidence="3 6" id="KW-0238">DNA-binding</keyword>
<dbReference type="HOGENOM" id="CLU_021692_0_0_1"/>
<evidence type="ECO:0000256" key="2">
    <source>
        <dbReference type="ARBA" id="ARBA00023015"/>
    </source>
</evidence>
<dbReference type="GeneID" id="20674656"/>
<evidence type="ECO:0000256" key="7">
    <source>
        <dbReference type="SAM" id="MobiDB-lite"/>
    </source>
</evidence>
<protein>
    <submittedName>
        <fullName evidence="10">Uncharacterized protein</fullName>
    </submittedName>
</protein>
<dbReference type="PROSITE" id="PS50039">
    <property type="entry name" value="FORK_HEAD_3"/>
    <property type="match status" value="1"/>
</dbReference>
<keyword evidence="2" id="KW-0805">Transcription regulation</keyword>
<dbReference type="GO" id="GO:0000981">
    <property type="term" value="F:DNA-binding transcription factor activity, RNA polymerase II-specific"/>
    <property type="evidence" value="ECO:0007669"/>
    <property type="project" value="TreeGrafter"/>
</dbReference>
<dbReference type="Gene3D" id="1.10.10.10">
    <property type="entry name" value="Winged helix-like DNA-binding domain superfamily/Winged helix DNA-binding domain"/>
    <property type="match status" value="1"/>
</dbReference>
<evidence type="ECO:0000256" key="6">
    <source>
        <dbReference type="PROSITE-ProRule" id="PRU00089"/>
    </source>
</evidence>
<accession>W4KEY6</accession>
<dbReference type="InterPro" id="IPR000253">
    <property type="entry name" value="FHA_dom"/>
</dbReference>
<feature type="compositionally biased region" description="Pro residues" evidence="7">
    <location>
        <begin position="182"/>
        <end position="201"/>
    </location>
</feature>
<feature type="compositionally biased region" description="Low complexity" evidence="7">
    <location>
        <begin position="656"/>
        <end position="667"/>
    </location>
</feature>
<dbReference type="InterPro" id="IPR036390">
    <property type="entry name" value="WH_DNA-bd_sf"/>
</dbReference>
<dbReference type="PROSITE" id="PS50006">
    <property type="entry name" value="FHA_DOMAIN"/>
    <property type="match status" value="1"/>
</dbReference>
<dbReference type="EMBL" id="KI925456">
    <property type="protein sequence ID" value="ETW84274.1"/>
    <property type="molecule type" value="Genomic_DNA"/>
</dbReference>
<evidence type="ECO:0000256" key="3">
    <source>
        <dbReference type="ARBA" id="ARBA00023125"/>
    </source>
</evidence>
<evidence type="ECO:0000256" key="5">
    <source>
        <dbReference type="ARBA" id="ARBA00023242"/>
    </source>
</evidence>
<keyword evidence="4" id="KW-0804">Transcription</keyword>
<organism evidence="10 11">
    <name type="scientific">Heterobasidion irregulare (strain TC 32-1)</name>
    <dbReference type="NCBI Taxonomy" id="747525"/>
    <lineage>
        <taxon>Eukaryota</taxon>
        <taxon>Fungi</taxon>
        <taxon>Dikarya</taxon>
        <taxon>Basidiomycota</taxon>
        <taxon>Agaricomycotina</taxon>
        <taxon>Agaricomycetes</taxon>
        <taxon>Russulales</taxon>
        <taxon>Bondarzewiaceae</taxon>
        <taxon>Heterobasidion</taxon>
        <taxon>Heterobasidion annosum species complex</taxon>
    </lineage>
</organism>
<feature type="compositionally biased region" description="Low complexity" evidence="7">
    <location>
        <begin position="150"/>
        <end position="181"/>
    </location>
</feature>
<feature type="compositionally biased region" description="Low complexity" evidence="7">
    <location>
        <begin position="384"/>
        <end position="399"/>
    </location>
</feature>
<comment type="subcellular location">
    <subcellularLocation>
        <location evidence="1 6">Nucleus</location>
    </subcellularLocation>
</comment>
<dbReference type="GO" id="GO:0000978">
    <property type="term" value="F:RNA polymerase II cis-regulatory region sequence-specific DNA binding"/>
    <property type="evidence" value="ECO:0007669"/>
    <property type="project" value="TreeGrafter"/>
</dbReference>
<feature type="compositionally biased region" description="Basic and acidic residues" evidence="7">
    <location>
        <begin position="218"/>
        <end position="229"/>
    </location>
</feature>
<name>W4KEY6_HETIT</name>
<feature type="compositionally biased region" description="Pro residues" evidence="7">
    <location>
        <begin position="406"/>
        <end position="418"/>
    </location>
</feature>
<keyword evidence="5 6" id="KW-0539">Nucleus</keyword>
<feature type="domain" description="FHA" evidence="8">
    <location>
        <begin position="52"/>
        <end position="115"/>
    </location>
</feature>
<feature type="DNA-binding region" description="Fork-head" evidence="6">
    <location>
        <begin position="235"/>
        <end position="321"/>
    </location>
</feature>